<evidence type="ECO:0000313" key="4">
    <source>
        <dbReference type="Proteomes" id="UP001487740"/>
    </source>
</evidence>
<evidence type="ECO:0000313" key="3">
    <source>
        <dbReference type="EMBL" id="KAK8386374.1"/>
    </source>
</evidence>
<proteinExistence type="predicted"/>
<feature type="coiled-coil region" evidence="1">
    <location>
        <begin position="73"/>
        <end position="121"/>
    </location>
</feature>
<evidence type="ECO:0000256" key="2">
    <source>
        <dbReference type="SAM" id="MobiDB-lite"/>
    </source>
</evidence>
<dbReference type="Proteomes" id="UP001487740">
    <property type="component" value="Unassembled WGS sequence"/>
</dbReference>
<sequence>MSSERIPLQHYVPPRSRAGDTAANRRPVFGFGGAPDPNMENLANLDECELTQLTDSLSEESKVLVKVLTRMISMKIKDEIKGLKDKLEEKDSQIESLKEDISQLNEKIQILETNIDSVDQYERRDTIIVSGPVLPEENPAENAANIITSMFKDHLKVNISYSDINIAHRIGSVNTQRKRPIIVKLTNRSLKHDLIGACIKMKPQLYINESLTPKRLSLFKNILNIRREHRDKFQQCHTKDGKIIIKLKNSTVRHEIIDERTLLAFLDKYPQMKDSYLLTVNSA</sequence>
<accession>A0AAW0TF95</accession>
<protein>
    <submittedName>
        <fullName evidence="3">Uncharacterized protein</fullName>
    </submittedName>
</protein>
<reference evidence="3 4" key="1">
    <citation type="submission" date="2023-03" db="EMBL/GenBank/DDBJ databases">
        <title>High-quality genome of Scylla paramamosain provides insights in environmental adaptation.</title>
        <authorList>
            <person name="Zhang L."/>
        </authorList>
    </citation>
    <scope>NUCLEOTIDE SEQUENCE [LARGE SCALE GENOMIC DNA]</scope>
    <source>
        <strain evidence="3">LZ_2023a</strain>
        <tissue evidence="3">Muscle</tissue>
    </source>
</reference>
<dbReference type="EMBL" id="JARAKH010000031">
    <property type="protein sequence ID" value="KAK8386374.1"/>
    <property type="molecule type" value="Genomic_DNA"/>
</dbReference>
<dbReference type="AlphaFoldDB" id="A0AAW0TF95"/>
<keyword evidence="1" id="KW-0175">Coiled coil</keyword>
<feature type="region of interest" description="Disordered" evidence="2">
    <location>
        <begin position="1"/>
        <end position="24"/>
    </location>
</feature>
<organism evidence="3 4">
    <name type="scientific">Scylla paramamosain</name>
    <name type="common">Mud crab</name>
    <dbReference type="NCBI Taxonomy" id="85552"/>
    <lineage>
        <taxon>Eukaryota</taxon>
        <taxon>Metazoa</taxon>
        <taxon>Ecdysozoa</taxon>
        <taxon>Arthropoda</taxon>
        <taxon>Crustacea</taxon>
        <taxon>Multicrustacea</taxon>
        <taxon>Malacostraca</taxon>
        <taxon>Eumalacostraca</taxon>
        <taxon>Eucarida</taxon>
        <taxon>Decapoda</taxon>
        <taxon>Pleocyemata</taxon>
        <taxon>Brachyura</taxon>
        <taxon>Eubrachyura</taxon>
        <taxon>Portunoidea</taxon>
        <taxon>Portunidae</taxon>
        <taxon>Portuninae</taxon>
        <taxon>Scylla</taxon>
    </lineage>
</organism>
<keyword evidence="4" id="KW-1185">Reference proteome</keyword>
<gene>
    <name evidence="3" type="ORF">O3P69_010799</name>
</gene>
<name>A0AAW0TF95_SCYPA</name>
<evidence type="ECO:0000256" key="1">
    <source>
        <dbReference type="SAM" id="Coils"/>
    </source>
</evidence>
<dbReference type="Gene3D" id="1.20.5.340">
    <property type="match status" value="1"/>
</dbReference>
<comment type="caution">
    <text evidence="3">The sequence shown here is derived from an EMBL/GenBank/DDBJ whole genome shotgun (WGS) entry which is preliminary data.</text>
</comment>